<comment type="caution">
    <text evidence="1">The sequence shown here is derived from an EMBL/GenBank/DDBJ whole genome shotgun (WGS) entry which is preliminary data.</text>
</comment>
<dbReference type="RefSeq" id="WP_377902107.1">
    <property type="nucleotide sequence ID" value="NZ_JBHSPF010000059.1"/>
</dbReference>
<reference evidence="2" key="1">
    <citation type="journal article" date="2019" name="Int. J. Syst. Evol. Microbiol.">
        <title>The Global Catalogue of Microorganisms (GCM) 10K type strain sequencing project: providing services to taxonomists for standard genome sequencing and annotation.</title>
        <authorList>
            <consortium name="The Broad Institute Genomics Platform"/>
            <consortium name="The Broad Institute Genome Sequencing Center for Infectious Disease"/>
            <person name="Wu L."/>
            <person name="Ma J."/>
        </authorList>
    </citation>
    <scope>NUCLEOTIDE SEQUENCE [LARGE SCALE GENOMIC DNA]</scope>
    <source>
        <strain evidence="2">CGMCC 1.15790</strain>
    </source>
</reference>
<accession>A0ABW0UA29</accession>
<protein>
    <submittedName>
        <fullName evidence="1">Uncharacterized protein</fullName>
    </submittedName>
</protein>
<evidence type="ECO:0000313" key="1">
    <source>
        <dbReference type="EMBL" id="MFC5629531.1"/>
    </source>
</evidence>
<keyword evidence="2" id="KW-1185">Reference proteome</keyword>
<name>A0ABW0UA29_9BACI</name>
<evidence type="ECO:0000313" key="2">
    <source>
        <dbReference type="Proteomes" id="UP001596143"/>
    </source>
</evidence>
<dbReference type="Proteomes" id="UP001596143">
    <property type="component" value="Unassembled WGS sequence"/>
</dbReference>
<dbReference type="EMBL" id="JBHSPF010000059">
    <property type="protein sequence ID" value="MFC5629531.1"/>
    <property type="molecule type" value="Genomic_DNA"/>
</dbReference>
<gene>
    <name evidence="1" type="ORF">ACFPTR_11770</name>
</gene>
<organism evidence="1 2">
    <name type="scientific">Aliibacillus thermotolerans</name>
    <dbReference type="NCBI Taxonomy" id="1834418"/>
    <lineage>
        <taxon>Bacteria</taxon>
        <taxon>Bacillati</taxon>
        <taxon>Bacillota</taxon>
        <taxon>Bacilli</taxon>
        <taxon>Bacillales</taxon>
        <taxon>Bacillaceae</taxon>
        <taxon>Aliibacillus</taxon>
    </lineage>
</organism>
<feature type="non-terminal residue" evidence="1">
    <location>
        <position position="1"/>
    </location>
</feature>
<proteinExistence type="predicted"/>
<sequence length="71" mass="8107">LTVPTAKPVVDFHHQVITHAGRTGNDPQHHLQDAVGHLFHGAVQKVMIGDFLDIFCYPFIKNCFWKRLLTE</sequence>